<accession>A0AA88A383</accession>
<keyword evidence="2" id="KW-1185">Reference proteome</keyword>
<comment type="caution">
    <text evidence="1">The sequence shown here is derived from an EMBL/GenBank/DDBJ whole genome shotgun (WGS) entry which is preliminary data.</text>
</comment>
<evidence type="ECO:0000313" key="1">
    <source>
        <dbReference type="EMBL" id="GMN38338.1"/>
    </source>
</evidence>
<organism evidence="1 2">
    <name type="scientific">Ficus carica</name>
    <name type="common">Common fig</name>
    <dbReference type="NCBI Taxonomy" id="3494"/>
    <lineage>
        <taxon>Eukaryota</taxon>
        <taxon>Viridiplantae</taxon>
        <taxon>Streptophyta</taxon>
        <taxon>Embryophyta</taxon>
        <taxon>Tracheophyta</taxon>
        <taxon>Spermatophyta</taxon>
        <taxon>Magnoliopsida</taxon>
        <taxon>eudicotyledons</taxon>
        <taxon>Gunneridae</taxon>
        <taxon>Pentapetalae</taxon>
        <taxon>rosids</taxon>
        <taxon>fabids</taxon>
        <taxon>Rosales</taxon>
        <taxon>Moraceae</taxon>
        <taxon>Ficeae</taxon>
        <taxon>Ficus</taxon>
    </lineage>
</organism>
<sequence length="67" mass="6980">MGARARVWGVWLMSVVHELERRGEGDLVGIRGEAFGLAGVGGGANLVEGLSPASGKGRGVLLFINLY</sequence>
<evidence type="ECO:0000313" key="2">
    <source>
        <dbReference type="Proteomes" id="UP001187192"/>
    </source>
</evidence>
<proteinExistence type="predicted"/>
<name>A0AA88A383_FICCA</name>
<dbReference type="Proteomes" id="UP001187192">
    <property type="component" value="Unassembled WGS sequence"/>
</dbReference>
<gene>
    <name evidence="1" type="ORF">TIFTF001_007578</name>
</gene>
<dbReference type="AlphaFoldDB" id="A0AA88A383"/>
<protein>
    <submittedName>
        <fullName evidence="1">Uncharacterized protein</fullName>
    </submittedName>
</protein>
<dbReference type="EMBL" id="BTGU01000008">
    <property type="protein sequence ID" value="GMN38338.1"/>
    <property type="molecule type" value="Genomic_DNA"/>
</dbReference>
<reference evidence="1" key="1">
    <citation type="submission" date="2023-07" db="EMBL/GenBank/DDBJ databases">
        <title>draft genome sequence of fig (Ficus carica).</title>
        <authorList>
            <person name="Takahashi T."/>
            <person name="Nishimura K."/>
        </authorList>
    </citation>
    <scope>NUCLEOTIDE SEQUENCE</scope>
</reference>